<evidence type="ECO:0000259" key="7">
    <source>
        <dbReference type="PROSITE" id="PS51352"/>
    </source>
</evidence>
<dbReference type="AlphaFoldDB" id="A0A410H483"/>
<organism evidence="8 9">
    <name type="scientific">Hydrogenovibrio thermophilus</name>
    <dbReference type="NCBI Taxonomy" id="265883"/>
    <lineage>
        <taxon>Bacteria</taxon>
        <taxon>Pseudomonadati</taxon>
        <taxon>Pseudomonadota</taxon>
        <taxon>Gammaproteobacteria</taxon>
        <taxon>Thiotrichales</taxon>
        <taxon>Piscirickettsiaceae</taxon>
        <taxon>Hydrogenovibrio</taxon>
    </lineage>
</organism>
<keyword evidence="9" id="KW-1185">Reference proteome</keyword>
<dbReference type="GO" id="GO:0005737">
    <property type="term" value="C:cytoplasm"/>
    <property type="evidence" value="ECO:0007669"/>
    <property type="project" value="TreeGrafter"/>
</dbReference>
<gene>
    <name evidence="8" type="ORF">EPV75_08550</name>
</gene>
<dbReference type="Gene3D" id="3.40.30.10">
    <property type="entry name" value="Glutaredoxin"/>
    <property type="match status" value="1"/>
</dbReference>
<dbReference type="PROSITE" id="PS51352">
    <property type="entry name" value="THIOREDOXIN_2"/>
    <property type="match status" value="1"/>
</dbReference>
<dbReference type="InterPro" id="IPR036249">
    <property type="entry name" value="Thioredoxin-like_sf"/>
</dbReference>
<keyword evidence="5" id="KW-0676">Redox-active center</keyword>
<evidence type="ECO:0000256" key="4">
    <source>
        <dbReference type="ARBA" id="ARBA00023157"/>
    </source>
</evidence>
<dbReference type="PANTHER" id="PTHR45663">
    <property type="entry name" value="GEO12009P1"/>
    <property type="match status" value="1"/>
</dbReference>
<dbReference type="InterPro" id="IPR013766">
    <property type="entry name" value="Thioredoxin_domain"/>
</dbReference>
<sequence length="288" mass="32994">MMEAMIIDVTQENFNEMVVNNSMHVPVLVDFWAPWCGPCKQVMPMLEKLAKDLAGQFILAKINTEEQEELANHFQIRSIPSFKIFHQGHVVEELQGGQPLSAFQEALKPYLKPDVSEDLRAQAQQAFAEGDYDRAMQLLGQASQANPNNYRIHLDLAKMYFQRGHVDEAKQLLEKLPDEAKESDEGKSLLALFKFSQMVAEAPDIETVQKNLQANPNDPEALYHLAGYLMLHQQVEEAMNCLLKLFTVDRDFRDGIAKTTLLEIFDLLHKEHPQLVNAYRRKLQNLLF</sequence>
<keyword evidence="6" id="KW-0802">TPR repeat</keyword>
<dbReference type="PROSITE" id="PS00194">
    <property type="entry name" value="THIOREDOXIN_1"/>
    <property type="match status" value="1"/>
</dbReference>
<evidence type="ECO:0000256" key="1">
    <source>
        <dbReference type="ARBA" id="ARBA00008987"/>
    </source>
</evidence>
<keyword evidence="3" id="KW-0249">Electron transport</keyword>
<keyword evidence="2" id="KW-0813">Transport</keyword>
<dbReference type="PANTHER" id="PTHR45663:SF11">
    <property type="entry name" value="GEO12009P1"/>
    <property type="match status" value="1"/>
</dbReference>
<protein>
    <submittedName>
        <fullName evidence="8">Tetratricopeptide repeat protein</fullName>
    </submittedName>
</protein>
<dbReference type="GO" id="GO:0006950">
    <property type="term" value="P:response to stress"/>
    <property type="evidence" value="ECO:0007669"/>
    <property type="project" value="UniProtKB-ARBA"/>
</dbReference>
<dbReference type="PROSITE" id="PS50005">
    <property type="entry name" value="TPR"/>
    <property type="match status" value="1"/>
</dbReference>
<accession>A0A410H483</accession>
<dbReference type="Gene3D" id="1.25.40.10">
    <property type="entry name" value="Tetratricopeptide repeat domain"/>
    <property type="match status" value="2"/>
</dbReference>
<dbReference type="Pfam" id="PF14559">
    <property type="entry name" value="TPR_19"/>
    <property type="match status" value="1"/>
</dbReference>
<dbReference type="Pfam" id="PF00085">
    <property type="entry name" value="Thioredoxin"/>
    <property type="match status" value="1"/>
</dbReference>
<dbReference type="FunFam" id="3.40.30.10:FF:000001">
    <property type="entry name" value="Thioredoxin"/>
    <property type="match status" value="1"/>
</dbReference>
<evidence type="ECO:0000256" key="5">
    <source>
        <dbReference type="ARBA" id="ARBA00023284"/>
    </source>
</evidence>
<proteinExistence type="inferred from homology"/>
<evidence type="ECO:0000256" key="3">
    <source>
        <dbReference type="ARBA" id="ARBA00022982"/>
    </source>
</evidence>
<dbReference type="EMBL" id="CP035033">
    <property type="protein sequence ID" value="QAB15711.1"/>
    <property type="molecule type" value="Genomic_DNA"/>
</dbReference>
<reference evidence="8 9" key="1">
    <citation type="journal article" date="2018" name="Environ. Microbiol.">
        <title>Genomes of ubiquitous marine and hypersaline Hydrogenovibrio, Thiomicrorhabdus and Thiomicrospira spp. encode a diversity of mechanisms to sustain chemolithoautotrophy in heterogeneous environments.</title>
        <authorList>
            <person name="Scott K.M."/>
            <person name="Williams J."/>
            <person name="Porter C.M.B."/>
            <person name="Russel S."/>
            <person name="Harmer T.L."/>
            <person name="Paul J.H."/>
            <person name="Antonen K.M."/>
            <person name="Bridges M.K."/>
            <person name="Camper G.J."/>
            <person name="Campla C.K."/>
            <person name="Casella L.G."/>
            <person name="Chase E."/>
            <person name="Conrad J.W."/>
            <person name="Cruz M.C."/>
            <person name="Dunlap D.S."/>
            <person name="Duran L."/>
            <person name="Fahsbender E.M."/>
            <person name="Goldsmith D.B."/>
            <person name="Keeley R.F."/>
            <person name="Kondoff M.R."/>
            <person name="Kussy B.I."/>
            <person name="Lane M.K."/>
            <person name="Lawler S."/>
            <person name="Leigh B.A."/>
            <person name="Lewis C."/>
            <person name="Lostal L.M."/>
            <person name="Marking D."/>
            <person name="Mancera P.A."/>
            <person name="McClenthan E.C."/>
            <person name="McIntyre E.A."/>
            <person name="Mine J.A."/>
            <person name="Modi S."/>
            <person name="Moore B.D."/>
            <person name="Morgan W.A."/>
            <person name="Nelson K.M."/>
            <person name="Nguyen K.N."/>
            <person name="Ogburn N."/>
            <person name="Parrino D.G."/>
            <person name="Pedapudi A.D."/>
            <person name="Pelham R.P."/>
            <person name="Preece A.M."/>
            <person name="Rampersad E.A."/>
            <person name="Richardson J.C."/>
            <person name="Rodgers C.M."/>
            <person name="Schaffer B.L."/>
            <person name="Sheridan N.E."/>
            <person name="Solone M.R."/>
            <person name="Staley Z.R."/>
            <person name="Tabuchi M."/>
            <person name="Waide R.J."/>
            <person name="Wanjugi P.W."/>
            <person name="Young S."/>
            <person name="Clum A."/>
            <person name="Daum C."/>
            <person name="Huntemann M."/>
            <person name="Ivanova N."/>
            <person name="Kyrpides N."/>
            <person name="Mikhailova N."/>
            <person name="Palaniappan K."/>
            <person name="Pillay M."/>
            <person name="Reddy T.B.K."/>
            <person name="Shapiro N."/>
            <person name="Stamatis D."/>
            <person name="Varghese N."/>
            <person name="Woyke T."/>
            <person name="Boden R."/>
            <person name="Freyermuth S.K."/>
            <person name="Kerfeld C.A."/>
        </authorList>
    </citation>
    <scope>NUCLEOTIDE SEQUENCE [LARGE SCALE GENOMIC DNA]</scope>
    <source>
        <strain evidence="8 9">JR-2</strain>
    </source>
</reference>
<dbReference type="InterPro" id="IPR019734">
    <property type="entry name" value="TPR_rpt"/>
</dbReference>
<evidence type="ECO:0000313" key="9">
    <source>
        <dbReference type="Proteomes" id="UP000285478"/>
    </source>
</evidence>
<keyword evidence="4" id="KW-1015">Disulfide bond</keyword>
<dbReference type="InterPro" id="IPR011990">
    <property type="entry name" value="TPR-like_helical_dom_sf"/>
</dbReference>
<evidence type="ECO:0000256" key="2">
    <source>
        <dbReference type="ARBA" id="ARBA00022448"/>
    </source>
</evidence>
<dbReference type="SUPFAM" id="SSF52833">
    <property type="entry name" value="Thioredoxin-like"/>
    <property type="match status" value="1"/>
</dbReference>
<dbReference type="KEGG" id="htr:EPV75_08550"/>
<dbReference type="Pfam" id="PF14561">
    <property type="entry name" value="TPR_20"/>
    <property type="match status" value="1"/>
</dbReference>
<evidence type="ECO:0000313" key="8">
    <source>
        <dbReference type="EMBL" id="QAB15711.1"/>
    </source>
</evidence>
<dbReference type="Proteomes" id="UP000285478">
    <property type="component" value="Chromosome"/>
</dbReference>
<dbReference type="CDD" id="cd02947">
    <property type="entry name" value="TRX_family"/>
    <property type="match status" value="1"/>
</dbReference>
<dbReference type="SMART" id="SM00028">
    <property type="entry name" value="TPR"/>
    <property type="match status" value="3"/>
</dbReference>
<feature type="repeat" description="TPR" evidence="6">
    <location>
        <begin position="116"/>
        <end position="149"/>
    </location>
</feature>
<dbReference type="GO" id="GO:0015035">
    <property type="term" value="F:protein-disulfide reductase activity"/>
    <property type="evidence" value="ECO:0007669"/>
    <property type="project" value="UniProtKB-ARBA"/>
</dbReference>
<dbReference type="SUPFAM" id="SSF48452">
    <property type="entry name" value="TPR-like"/>
    <property type="match status" value="1"/>
</dbReference>
<dbReference type="InterPro" id="IPR017937">
    <property type="entry name" value="Thioredoxin_CS"/>
</dbReference>
<feature type="domain" description="Thioredoxin" evidence="7">
    <location>
        <begin position="5"/>
        <end position="112"/>
    </location>
</feature>
<dbReference type="PRINTS" id="PR00421">
    <property type="entry name" value="THIOREDOXIN"/>
</dbReference>
<evidence type="ECO:0000256" key="6">
    <source>
        <dbReference type="PROSITE-ProRule" id="PRU00339"/>
    </source>
</evidence>
<name>A0A410H483_9GAMM</name>
<comment type="similarity">
    <text evidence="1">Belongs to the thioredoxin family.</text>
</comment>